<organism evidence="1 2">
    <name type="scientific">Araneus ventricosus</name>
    <name type="common">Orbweaver spider</name>
    <name type="synonym">Epeira ventricosa</name>
    <dbReference type="NCBI Taxonomy" id="182803"/>
    <lineage>
        <taxon>Eukaryota</taxon>
        <taxon>Metazoa</taxon>
        <taxon>Ecdysozoa</taxon>
        <taxon>Arthropoda</taxon>
        <taxon>Chelicerata</taxon>
        <taxon>Arachnida</taxon>
        <taxon>Araneae</taxon>
        <taxon>Araneomorphae</taxon>
        <taxon>Entelegynae</taxon>
        <taxon>Araneoidea</taxon>
        <taxon>Araneidae</taxon>
        <taxon>Araneus</taxon>
    </lineage>
</organism>
<dbReference type="OrthoDB" id="6356244at2759"/>
<comment type="caution">
    <text evidence="1">The sequence shown here is derived from an EMBL/GenBank/DDBJ whole genome shotgun (WGS) entry which is preliminary data.</text>
</comment>
<dbReference type="PANTHER" id="PTHR31025">
    <property type="entry name" value="SI:CH211-196P9.1-RELATED"/>
    <property type="match status" value="1"/>
</dbReference>
<dbReference type="PANTHER" id="PTHR31025:SF22">
    <property type="entry name" value="IP13529P"/>
    <property type="match status" value="1"/>
</dbReference>
<gene>
    <name evidence="1" type="ORF">AVEN_79218_1</name>
</gene>
<dbReference type="EMBL" id="BGPR01004841">
    <property type="protein sequence ID" value="GBN03937.1"/>
    <property type="molecule type" value="Genomic_DNA"/>
</dbReference>
<accession>A0A4Y2KQK7</accession>
<evidence type="ECO:0000313" key="2">
    <source>
        <dbReference type="Proteomes" id="UP000499080"/>
    </source>
</evidence>
<dbReference type="AlphaFoldDB" id="A0A4Y2KQK7"/>
<protein>
    <submittedName>
        <fullName evidence="1">Uncharacterized protein</fullName>
    </submittedName>
</protein>
<sequence length="513" mass="58062">MEIIRCKIMKILPSLQSNILDSLIKILQDIGVAAEDDLKYVQESDLTTLLRPIQARKLIDVWKQLDSVPTVATPVTNTTSTASHILASGSDSSESTPVTVQSIPIDWAEDYAIPWQSMPEELLKDLKEGMRPTPSGRREFINITAQSIYKICPKPGKKNLSKIARKAVEVYPSFSDVWCDEIVAGGCESLARSFVVKFENLNRRDAFSSVKRKLKQAEKDDSDNDRQLSASSKYGCLNWQPKILPIGESSESQIEKQNEMIQISSIMKPGDELNEQSLTLLEATYYSQRKDINNLKNVSFLLNNWPLLFSEKVFFCHFYTLTGVNIAEIMQTATETKVTRILNFFKSFQNKKNSIKDILEKYDEEGEVSDFQIMISLLLEHFNEKTEAVFISVDSSVTAKDVESMIGLPITPCLISSGDDSVATSYMVAADKKIINEEIKSFETGFFMVFAAYYILNIEYAEMAGATLEFIQRCFLRMNPDKGSKASRNKKKKCAMNQKVLSLLNKLMHFEWC</sequence>
<proteinExistence type="predicted"/>
<dbReference type="Proteomes" id="UP000499080">
    <property type="component" value="Unassembled WGS sequence"/>
</dbReference>
<keyword evidence="2" id="KW-1185">Reference proteome</keyword>
<evidence type="ECO:0000313" key="1">
    <source>
        <dbReference type="EMBL" id="GBN03937.1"/>
    </source>
</evidence>
<name>A0A4Y2KQK7_ARAVE</name>
<reference evidence="1 2" key="1">
    <citation type="journal article" date="2019" name="Sci. Rep.">
        <title>Orb-weaving spider Araneus ventricosus genome elucidates the spidroin gene catalogue.</title>
        <authorList>
            <person name="Kono N."/>
            <person name="Nakamura H."/>
            <person name="Ohtoshi R."/>
            <person name="Moran D.A.P."/>
            <person name="Shinohara A."/>
            <person name="Yoshida Y."/>
            <person name="Fujiwara M."/>
            <person name="Mori M."/>
            <person name="Tomita M."/>
            <person name="Arakawa K."/>
        </authorList>
    </citation>
    <scope>NUCLEOTIDE SEQUENCE [LARGE SCALE GENOMIC DNA]</scope>
</reference>